<comment type="caution">
    <text evidence="1">The sequence shown here is derived from an EMBL/GenBank/DDBJ whole genome shotgun (WGS) entry which is preliminary data.</text>
</comment>
<protein>
    <submittedName>
        <fullName evidence="1">Uncharacterized protein</fullName>
    </submittedName>
</protein>
<dbReference type="OrthoDB" id="10509954at2759"/>
<dbReference type="Proteomes" id="UP000740883">
    <property type="component" value="Unassembled WGS sequence"/>
</dbReference>
<dbReference type="EMBL" id="SBJO01000147">
    <property type="protein sequence ID" value="KAF9762661.1"/>
    <property type="molecule type" value="Genomic_DNA"/>
</dbReference>
<reference evidence="1 2" key="1">
    <citation type="journal article" date="2020" name="Genome Biol. Evol.">
        <title>Comparative genomics of strictly vertically transmitted, feminizing microsporidia endosymbionts of amphipod crustaceans.</title>
        <authorList>
            <person name="Cormier A."/>
            <person name="Chebbi M.A."/>
            <person name="Giraud I."/>
            <person name="Wattier R."/>
            <person name="Teixeira M."/>
            <person name="Gilbert C."/>
            <person name="Rigaud T."/>
            <person name="Cordaux R."/>
        </authorList>
    </citation>
    <scope>NUCLEOTIDE SEQUENCE [LARGE SCALE GENOMIC DNA]</scope>
    <source>
        <strain evidence="1 2">Ou3-Ou53</strain>
    </source>
</reference>
<proteinExistence type="predicted"/>
<keyword evidence="2" id="KW-1185">Reference proteome</keyword>
<evidence type="ECO:0000313" key="2">
    <source>
        <dbReference type="Proteomes" id="UP000740883"/>
    </source>
</evidence>
<name>A0A9P6KZ71_9MICR</name>
<gene>
    <name evidence="1" type="ORF">NGRA_1855</name>
</gene>
<evidence type="ECO:0000313" key="1">
    <source>
        <dbReference type="EMBL" id="KAF9762661.1"/>
    </source>
</evidence>
<dbReference type="AlphaFoldDB" id="A0A9P6KZ71"/>
<sequence length="273" mass="31048">MRRERFTSDDMSNKRRDNPYQYIQLVQGVLLQASINVEKCAKYYTEELKTTLLEGLSAINSSNLLKITKDFNKLEMNIIRVVERLNEEILRDTEALVTNTSNELQDSVTNLAKEANKNIVSGFNNIITSAPQTKPVTIDIENALELISENFNTLLEKVISLFKKTTALEKTLLHKIIKEKKSDQLHAITKLIHDFERSLCSHFRELTVESGTFIYNTISENTHKFVIALECLLNRVGENIASALKGCDVNIRQHVGINPASLISFQRSQFTSN</sequence>
<accession>A0A9P6KZ71</accession>
<organism evidence="1 2">
    <name type="scientific">Nosema granulosis</name>
    <dbReference type="NCBI Taxonomy" id="83296"/>
    <lineage>
        <taxon>Eukaryota</taxon>
        <taxon>Fungi</taxon>
        <taxon>Fungi incertae sedis</taxon>
        <taxon>Microsporidia</taxon>
        <taxon>Nosematidae</taxon>
        <taxon>Nosema</taxon>
    </lineage>
</organism>